<protein>
    <recommendedName>
        <fullName evidence="2">Ribosomal silencing factor RsfS</fullName>
    </recommendedName>
</protein>
<name>A0A6J4UR39_9BACT</name>
<dbReference type="GO" id="GO:0043023">
    <property type="term" value="F:ribosomal large subunit binding"/>
    <property type="evidence" value="ECO:0007669"/>
    <property type="project" value="TreeGrafter"/>
</dbReference>
<dbReference type="GO" id="GO:0042256">
    <property type="term" value="P:cytosolic ribosome assembly"/>
    <property type="evidence" value="ECO:0007669"/>
    <property type="project" value="UniProtKB-UniRule"/>
</dbReference>
<keyword evidence="2" id="KW-0678">Repressor</keyword>
<dbReference type="Pfam" id="PF02410">
    <property type="entry name" value="RsfS"/>
    <property type="match status" value="1"/>
</dbReference>
<comment type="function">
    <text evidence="2">Functions as a ribosomal silencing factor. Interacts with ribosomal protein uL14 (rplN), blocking formation of intersubunit bridge B8. Prevents association of the 30S and 50S ribosomal subunits and the formation of functional ribosomes, thus repressing translation.</text>
</comment>
<dbReference type="HAMAP" id="MF_01477">
    <property type="entry name" value="Iojap_RsfS"/>
    <property type="match status" value="1"/>
</dbReference>
<evidence type="ECO:0000256" key="1">
    <source>
        <dbReference type="ARBA" id="ARBA00010574"/>
    </source>
</evidence>
<dbReference type="EMBL" id="CADCWI010000088">
    <property type="protein sequence ID" value="CAA9558115.1"/>
    <property type="molecule type" value="Genomic_DNA"/>
</dbReference>
<dbReference type="GO" id="GO:0090071">
    <property type="term" value="P:negative regulation of ribosome biogenesis"/>
    <property type="evidence" value="ECO:0007669"/>
    <property type="project" value="UniProtKB-UniRule"/>
</dbReference>
<sequence>MTDSPVPVSPTTDEAIFKSRALAVAIADVISETPASDTRVIDIHNLTTIADFFVICSGENERQLRAISRALIEDLGENDVRPRKIEGEPVSGWILMDYADVIVHIFDQELRAFYDLEERWSEAPVLLSIQ</sequence>
<reference evidence="3" key="1">
    <citation type="submission" date="2020-02" db="EMBL/GenBank/DDBJ databases">
        <authorList>
            <person name="Meier V. D."/>
        </authorList>
    </citation>
    <scope>NUCLEOTIDE SEQUENCE</scope>
    <source>
        <strain evidence="3">AVDCRST_MAG43</strain>
    </source>
</reference>
<dbReference type="PANTHER" id="PTHR21043">
    <property type="entry name" value="IOJAP SUPERFAMILY ORTHOLOG"/>
    <property type="match status" value="1"/>
</dbReference>
<dbReference type="InterPro" id="IPR004394">
    <property type="entry name" value="Iojap/RsfS/C7orf30"/>
</dbReference>
<dbReference type="GO" id="GO:0005737">
    <property type="term" value="C:cytoplasm"/>
    <property type="evidence" value="ECO:0007669"/>
    <property type="project" value="UniProtKB-SubCell"/>
</dbReference>
<dbReference type="Gene3D" id="3.30.460.10">
    <property type="entry name" value="Beta Polymerase, domain 2"/>
    <property type="match status" value="1"/>
</dbReference>
<accession>A0A6J4UR39</accession>
<dbReference type="NCBIfam" id="TIGR00090">
    <property type="entry name" value="rsfS_iojap_ybeB"/>
    <property type="match status" value="1"/>
</dbReference>
<comment type="subcellular location">
    <subcellularLocation>
        <location evidence="2">Cytoplasm</location>
    </subcellularLocation>
</comment>
<gene>
    <name evidence="2" type="primary">rsfS</name>
    <name evidence="3" type="ORF">AVDCRST_MAG43-1638</name>
</gene>
<evidence type="ECO:0000313" key="3">
    <source>
        <dbReference type="EMBL" id="CAA9558115.1"/>
    </source>
</evidence>
<keyword evidence="2" id="KW-0963">Cytoplasm</keyword>
<dbReference type="PANTHER" id="PTHR21043:SF0">
    <property type="entry name" value="MITOCHONDRIAL ASSEMBLY OF RIBOSOMAL LARGE SUBUNIT PROTEIN 1"/>
    <property type="match status" value="1"/>
</dbReference>
<organism evidence="3">
    <name type="scientific">uncultured Thermomicrobiales bacterium</name>
    <dbReference type="NCBI Taxonomy" id="1645740"/>
    <lineage>
        <taxon>Bacteria</taxon>
        <taxon>Pseudomonadati</taxon>
        <taxon>Thermomicrobiota</taxon>
        <taxon>Thermomicrobia</taxon>
        <taxon>Thermomicrobiales</taxon>
        <taxon>environmental samples</taxon>
    </lineage>
</organism>
<dbReference type="AlphaFoldDB" id="A0A6J4UR39"/>
<comment type="subunit">
    <text evidence="2">Interacts with ribosomal protein uL14 (rplN).</text>
</comment>
<comment type="similarity">
    <text evidence="1 2">Belongs to the Iojap/RsfS family.</text>
</comment>
<proteinExistence type="inferred from homology"/>
<keyword evidence="2" id="KW-0810">Translation regulation</keyword>
<dbReference type="SUPFAM" id="SSF81301">
    <property type="entry name" value="Nucleotidyltransferase"/>
    <property type="match status" value="1"/>
</dbReference>
<evidence type="ECO:0000256" key="2">
    <source>
        <dbReference type="HAMAP-Rule" id="MF_01477"/>
    </source>
</evidence>
<dbReference type="GO" id="GO:0017148">
    <property type="term" value="P:negative regulation of translation"/>
    <property type="evidence" value="ECO:0007669"/>
    <property type="project" value="UniProtKB-UniRule"/>
</dbReference>
<dbReference type="InterPro" id="IPR043519">
    <property type="entry name" value="NT_sf"/>
</dbReference>